<evidence type="ECO:0000313" key="4">
    <source>
        <dbReference type="Proteomes" id="UP000182498"/>
    </source>
</evidence>
<organism evidence="3 4">
    <name type="scientific">Corynebacterium variabile</name>
    <dbReference type="NCBI Taxonomy" id="1727"/>
    <lineage>
        <taxon>Bacteria</taxon>
        <taxon>Bacillati</taxon>
        <taxon>Actinomycetota</taxon>
        <taxon>Actinomycetes</taxon>
        <taxon>Mycobacteriales</taxon>
        <taxon>Corynebacteriaceae</taxon>
        <taxon>Corynebacterium</taxon>
    </lineage>
</organism>
<dbReference type="Proteomes" id="UP000182498">
    <property type="component" value="Unassembled WGS sequence"/>
</dbReference>
<sequence length="158" mass="17126">MPVQMSTTTVPRFTTTGPATDVPERPADARFRDHEVEVPAGDFDTTAAELRALCAVAVVGDRVHLTGPEEELLRAAALLRELGFDDAELTLTCTTPGSPFTDPDLRRVTCCHCHTVSTHAVAVGDGVECPDCGRGIVVYHHFSRRTASYLAYQPEEES</sequence>
<feature type="region of interest" description="Disordered" evidence="1">
    <location>
        <begin position="1"/>
        <end position="25"/>
    </location>
</feature>
<evidence type="ECO:0000256" key="1">
    <source>
        <dbReference type="SAM" id="MobiDB-lite"/>
    </source>
</evidence>
<keyword evidence="4" id="KW-1185">Reference proteome</keyword>
<dbReference type="EMBL" id="FAUH01000020">
    <property type="protein sequence ID" value="CUU67218.1"/>
    <property type="molecule type" value="Genomic_DNA"/>
</dbReference>
<feature type="domain" description="Dimethylamine monooxygenase subunit DmmA-like C-terminal" evidence="2">
    <location>
        <begin position="107"/>
        <end position="151"/>
    </location>
</feature>
<feature type="compositionally biased region" description="Low complexity" evidence="1">
    <location>
        <begin position="7"/>
        <end position="20"/>
    </location>
</feature>
<dbReference type="RefSeq" id="WP_014009561.1">
    <property type="nucleotide sequence ID" value="NZ_CAURZS010000003.1"/>
</dbReference>
<name>A0A0X2NQZ2_9CORY</name>
<reference evidence="4" key="1">
    <citation type="submission" date="2015-11" db="EMBL/GenBank/DDBJ databases">
        <authorList>
            <person name="Dugat-Bony E."/>
        </authorList>
    </citation>
    <scope>NUCLEOTIDE SEQUENCE [LARGE SCALE GENOMIC DNA]</scope>
    <source>
        <strain evidence="4">Mu292</strain>
    </source>
</reference>
<dbReference type="Pfam" id="PF22289">
    <property type="entry name" value="DmmA-like_C"/>
    <property type="match status" value="1"/>
</dbReference>
<gene>
    <name evidence="3" type="ORF">CVAR292_02577</name>
</gene>
<dbReference type="NCBIfam" id="NF041259">
    <property type="entry name" value="mono_DmmA_fam"/>
    <property type="match status" value="1"/>
</dbReference>
<dbReference type="AlphaFoldDB" id="A0A0X2NQZ2"/>
<evidence type="ECO:0000313" key="3">
    <source>
        <dbReference type="EMBL" id="CUU67218.1"/>
    </source>
</evidence>
<protein>
    <recommendedName>
        <fullName evidence="2">Dimethylamine monooxygenase subunit DmmA-like C-terminal domain-containing protein</fullName>
    </recommendedName>
</protein>
<proteinExistence type="predicted"/>
<evidence type="ECO:0000259" key="2">
    <source>
        <dbReference type="Pfam" id="PF22289"/>
    </source>
</evidence>
<accession>A0A0X2NQZ2</accession>
<dbReference type="OrthoDB" id="3579011at2"/>
<dbReference type="InterPro" id="IPR048037">
    <property type="entry name" value="DmmA-like_C"/>
</dbReference>